<evidence type="ECO:0000313" key="2">
    <source>
        <dbReference type="EMBL" id="OGY98597.1"/>
    </source>
</evidence>
<comment type="caution">
    <text evidence="2">The sequence shown here is derived from an EMBL/GenBank/DDBJ whole genome shotgun (WGS) entry which is preliminary data.</text>
</comment>
<reference evidence="2 3" key="1">
    <citation type="journal article" date="2016" name="Nat. Commun.">
        <title>Thousands of microbial genomes shed light on interconnected biogeochemical processes in an aquifer system.</title>
        <authorList>
            <person name="Anantharaman K."/>
            <person name="Brown C.T."/>
            <person name="Hug L.A."/>
            <person name="Sharon I."/>
            <person name="Castelle C.J."/>
            <person name="Probst A.J."/>
            <person name="Thomas B.C."/>
            <person name="Singh A."/>
            <person name="Wilkins M.J."/>
            <person name="Karaoz U."/>
            <person name="Brodie E.L."/>
            <person name="Williams K.H."/>
            <person name="Hubbard S.S."/>
            <person name="Banfield J.F."/>
        </authorList>
    </citation>
    <scope>NUCLEOTIDE SEQUENCE [LARGE SCALE GENOMIC DNA]</scope>
</reference>
<dbReference type="PANTHER" id="PTHR23419">
    <property type="entry name" value="DIVALENT CATION TOLERANCE CUTA-RELATED"/>
    <property type="match status" value="1"/>
</dbReference>
<dbReference type="Gene3D" id="3.30.70.120">
    <property type="match status" value="1"/>
</dbReference>
<name>A0A1G2CDU1_9BACT</name>
<sequence length="101" mass="11572">MVFIYSTCKDTKEATRLGDLIIKGHLAACVNIWPIQSMLMEGDNLKNQTEAAMLIKTIEKNLQPVEDLLEANHSYSTPFVGAFDIRRINRKYKEWTATVIR</sequence>
<dbReference type="GO" id="GO:0010038">
    <property type="term" value="P:response to metal ion"/>
    <property type="evidence" value="ECO:0007669"/>
    <property type="project" value="InterPro"/>
</dbReference>
<dbReference type="STRING" id="1798647.A2855_01980"/>
<dbReference type="PANTHER" id="PTHR23419:SF8">
    <property type="entry name" value="FI09726P"/>
    <property type="match status" value="1"/>
</dbReference>
<evidence type="ECO:0000256" key="1">
    <source>
        <dbReference type="ARBA" id="ARBA00010169"/>
    </source>
</evidence>
<dbReference type="Proteomes" id="UP000179059">
    <property type="component" value="Unassembled WGS sequence"/>
</dbReference>
<evidence type="ECO:0000313" key="3">
    <source>
        <dbReference type="Proteomes" id="UP000179059"/>
    </source>
</evidence>
<dbReference type="GO" id="GO:0005507">
    <property type="term" value="F:copper ion binding"/>
    <property type="evidence" value="ECO:0007669"/>
    <property type="project" value="TreeGrafter"/>
</dbReference>
<dbReference type="Pfam" id="PF03091">
    <property type="entry name" value="CutA1"/>
    <property type="match status" value="1"/>
</dbReference>
<gene>
    <name evidence="2" type="ORF">A2855_01980</name>
</gene>
<comment type="similarity">
    <text evidence="1">Belongs to the CutA family.</text>
</comment>
<dbReference type="InterPro" id="IPR015867">
    <property type="entry name" value="N-reg_PII/ATP_PRibTrfase_C"/>
</dbReference>
<dbReference type="AlphaFoldDB" id="A0A1G2CDU1"/>
<protein>
    <submittedName>
        <fullName evidence="2">Uncharacterized protein</fullName>
    </submittedName>
</protein>
<accession>A0A1G2CDU1</accession>
<dbReference type="InterPro" id="IPR011322">
    <property type="entry name" value="N-reg_PII-like_a/b"/>
</dbReference>
<organism evidence="2 3">
    <name type="scientific">Candidatus Liptonbacteria bacterium RIFCSPHIGHO2_01_FULL_57_28</name>
    <dbReference type="NCBI Taxonomy" id="1798647"/>
    <lineage>
        <taxon>Bacteria</taxon>
        <taxon>Candidatus Liptoniibacteriota</taxon>
    </lineage>
</organism>
<dbReference type="EMBL" id="MHKX01000005">
    <property type="protein sequence ID" value="OGY98597.1"/>
    <property type="molecule type" value="Genomic_DNA"/>
</dbReference>
<proteinExistence type="inferred from homology"/>
<dbReference type="InterPro" id="IPR004323">
    <property type="entry name" value="Ion_tolerance_CutA"/>
</dbReference>
<dbReference type="SUPFAM" id="SSF54913">
    <property type="entry name" value="GlnB-like"/>
    <property type="match status" value="1"/>
</dbReference>